<dbReference type="SUPFAM" id="SSF54593">
    <property type="entry name" value="Glyoxalase/Bleomycin resistance protein/Dihydroxybiphenyl dioxygenase"/>
    <property type="match status" value="1"/>
</dbReference>
<dbReference type="Proteomes" id="UP000291562">
    <property type="component" value="Chromosome"/>
</dbReference>
<name>A0A411HET9_9GAMM</name>
<feature type="domain" description="VOC" evidence="1">
    <location>
        <begin position="12"/>
        <end position="126"/>
    </location>
</feature>
<evidence type="ECO:0000259" key="1">
    <source>
        <dbReference type="PROSITE" id="PS51819"/>
    </source>
</evidence>
<dbReference type="Gene3D" id="3.10.180.10">
    <property type="entry name" value="2,3-Dihydroxybiphenyl 1,2-Dioxygenase, domain 1"/>
    <property type="match status" value="1"/>
</dbReference>
<dbReference type="EMBL" id="CP035704">
    <property type="protein sequence ID" value="QBB68991.1"/>
    <property type="molecule type" value="Genomic_DNA"/>
</dbReference>
<keyword evidence="3" id="KW-1185">Reference proteome</keyword>
<reference evidence="2 3" key="1">
    <citation type="submission" date="2019-01" db="EMBL/GenBank/DDBJ databases">
        <title>Pseudolysobacter antarctica gen. nov., sp. nov., isolated from Fildes Peninsula, Antarctica.</title>
        <authorList>
            <person name="Wei Z."/>
            <person name="Peng F."/>
        </authorList>
    </citation>
    <scope>NUCLEOTIDE SEQUENCE [LARGE SCALE GENOMIC DNA]</scope>
    <source>
        <strain evidence="2 3">AQ6-296</strain>
    </source>
</reference>
<dbReference type="OrthoDB" id="9804944at2"/>
<dbReference type="AlphaFoldDB" id="A0A411HET9"/>
<dbReference type="RefSeq" id="WP_129831242.1">
    <property type="nucleotide sequence ID" value="NZ_CP035704.1"/>
</dbReference>
<dbReference type="KEGG" id="xbc:ELE36_00570"/>
<sequence>MTDIQSSASIRRVGQIALSVHDIDRGVAFYRDVVGLKFMFQAPNVAFFDVAGVRLMLGMAESGEFKPEGTVLYFDAADLDADFAAMRDRGAEVEQAPHFIAALGDKELWMGFFRDPFGNLFALMSER</sequence>
<dbReference type="InterPro" id="IPR029068">
    <property type="entry name" value="Glyas_Bleomycin-R_OHBP_Dase"/>
</dbReference>
<evidence type="ECO:0000313" key="3">
    <source>
        <dbReference type="Proteomes" id="UP000291562"/>
    </source>
</evidence>
<protein>
    <submittedName>
        <fullName evidence="2">VOC family protein</fullName>
    </submittedName>
</protein>
<dbReference type="InterPro" id="IPR037523">
    <property type="entry name" value="VOC_core"/>
</dbReference>
<gene>
    <name evidence="2" type="ORF">ELE36_00570</name>
</gene>
<evidence type="ECO:0000313" key="2">
    <source>
        <dbReference type="EMBL" id="QBB68991.1"/>
    </source>
</evidence>
<proteinExistence type="predicted"/>
<dbReference type="InterPro" id="IPR004360">
    <property type="entry name" value="Glyas_Fos-R_dOase_dom"/>
</dbReference>
<dbReference type="Pfam" id="PF00903">
    <property type="entry name" value="Glyoxalase"/>
    <property type="match status" value="1"/>
</dbReference>
<organism evidence="2 3">
    <name type="scientific">Pseudolysobacter antarcticus</name>
    <dbReference type="NCBI Taxonomy" id="2511995"/>
    <lineage>
        <taxon>Bacteria</taxon>
        <taxon>Pseudomonadati</taxon>
        <taxon>Pseudomonadota</taxon>
        <taxon>Gammaproteobacteria</taxon>
        <taxon>Lysobacterales</taxon>
        <taxon>Rhodanobacteraceae</taxon>
        <taxon>Pseudolysobacter</taxon>
    </lineage>
</organism>
<accession>A0A411HET9</accession>
<dbReference type="PROSITE" id="PS51819">
    <property type="entry name" value="VOC"/>
    <property type="match status" value="1"/>
</dbReference>